<comment type="caution">
    <text evidence="2">The sequence shown here is derived from an EMBL/GenBank/DDBJ whole genome shotgun (WGS) entry which is preliminary data.</text>
</comment>
<organism evidence="2 3">
    <name type="scientific">Saccharopolyspora rhizosphaerae</name>
    <dbReference type="NCBI Taxonomy" id="2492662"/>
    <lineage>
        <taxon>Bacteria</taxon>
        <taxon>Bacillati</taxon>
        <taxon>Actinomycetota</taxon>
        <taxon>Actinomycetes</taxon>
        <taxon>Pseudonocardiales</taxon>
        <taxon>Pseudonocardiaceae</taxon>
        <taxon>Saccharopolyspora</taxon>
    </lineage>
</organism>
<reference evidence="2 3" key="1">
    <citation type="submission" date="2018-11" db="EMBL/GenBank/DDBJ databases">
        <title>Saccharopolyspora rhizosphaerae sp. nov., an actinomycete isolated from rhizosphere soil in Thailand.</title>
        <authorList>
            <person name="Intra B."/>
            <person name="Euanorasetr J."/>
            <person name="Take A."/>
            <person name="Inahashi Y."/>
            <person name="Mori M."/>
            <person name="Panbangred W."/>
            <person name="Matsumoto A."/>
        </authorList>
    </citation>
    <scope>NUCLEOTIDE SEQUENCE [LARGE SCALE GENOMIC DNA]</scope>
    <source>
        <strain evidence="2 3">H219</strain>
    </source>
</reference>
<evidence type="ECO:0000313" key="3">
    <source>
        <dbReference type="Proteomes" id="UP000274515"/>
    </source>
</evidence>
<name>A0A426K156_9PSEU</name>
<sequence>MRPEALPRGRARPPGGLNPGRNALSRAALEFVADQSRLDDVLERLDEVAAATGGAPLPADVSCAGGTGR</sequence>
<feature type="region of interest" description="Disordered" evidence="1">
    <location>
        <begin position="1"/>
        <end position="22"/>
    </location>
</feature>
<dbReference type="RefSeq" id="WP_125088692.1">
    <property type="nucleotide sequence ID" value="NZ_RSAA01000004.1"/>
</dbReference>
<dbReference type="EMBL" id="RSAA01000004">
    <property type="protein sequence ID" value="RRO19195.1"/>
    <property type="molecule type" value="Genomic_DNA"/>
</dbReference>
<gene>
    <name evidence="2" type="ORF">EIL87_03475</name>
</gene>
<keyword evidence="3" id="KW-1185">Reference proteome</keyword>
<dbReference type="AlphaFoldDB" id="A0A426K156"/>
<proteinExistence type="predicted"/>
<evidence type="ECO:0000256" key="1">
    <source>
        <dbReference type="SAM" id="MobiDB-lite"/>
    </source>
</evidence>
<accession>A0A426K156</accession>
<evidence type="ECO:0000313" key="2">
    <source>
        <dbReference type="EMBL" id="RRO19195.1"/>
    </source>
</evidence>
<dbReference type="Proteomes" id="UP000274515">
    <property type="component" value="Unassembled WGS sequence"/>
</dbReference>
<protein>
    <submittedName>
        <fullName evidence="2">Uncharacterized protein</fullName>
    </submittedName>
</protein>